<dbReference type="Pfam" id="PF00089">
    <property type="entry name" value="Trypsin"/>
    <property type="match status" value="1"/>
</dbReference>
<dbReference type="Proteomes" id="UP000794436">
    <property type="component" value="Unassembled WGS sequence"/>
</dbReference>
<dbReference type="PANTHER" id="PTHR24276:SF98">
    <property type="entry name" value="FI18310P1-RELATED"/>
    <property type="match status" value="1"/>
</dbReference>
<comment type="similarity">
    <text evidence="1">Belongs to the peptidase S1 family.</text>
</comment>
<evidence type="ECO:0000256" key="4">
    <source>
        <dbReference type="ARBA" id="ARBA00023157"/>
    </source>
</evidence>
<dbReference type="EMBL" id="SPLM01000039">
    <property type="protein sequence ID" value="TMW64597.1"/>
    <property type="molecule type" value="Genomic_DNA"/>
</dbReference>
<evidence type="ECO:0000256" key="6">
    <source>
        <dbReference type="SAM" id="SignalP"/>
    </source>
</evidence>
<dbReference type="InterPro" id="IPR050430">
    <property type="entry name" value="Peptidase_S1"/>
</dbReference>
<protein>
    <recommendedName>
        <fullName evidence="7">Peptidase S1 domain-containing protein</fullName>
    </recommendedName>
</protein>
<evidence type="ECO:0000256" key="5">
    <source>
        <dbReference type="ARBA" id="ARBA00023180"/>
    </source>
</evidence>
<dbReference type="InterPro" id="IPR018114">
    <property type="entry name" value="TRYPSIN_HIS"/>
</dbReference>
<feature type="signal peptide" evidence="6">
    <location>
        <begin position="1"/>
        <end position="27"/>
    </location>
</feature>
<keyword evidence="4" id="KW-1015">Disulfide bond</keyword>
<dbReference type="SUPFAM" id="SSF50494">
    <property type="entry name" value="Trypsin-like serine proteases"/>
    <property type="match status" value="2"/>
</dbReference>
<name>A0A8K1CJH1_PYTOL</name>
<dbReference type="PRINTS" id="PR00722">
    <property type="entry name" value="CHYMOTRYPSIN"/>
</dbReference>
<evidence type="ECO:0000256" key="1">
    <source>
        <dbReference type="ARBA" id="ARBA00007664"/>
    </source>
</evidence>
<dbReference type="PROSITE" id="PS00134">
    <property type="entry name" value="TRYPSIN_HIS"/>
    <property type="match status" value="1"/>
</dbReference>
<dbReference type="OrthoDB" id="5565075at2759"/>
<sequence>MQLKRFDVSLLWLWLACVWGSLQVTQAYPIVILRSSFRPHACAGVAITTQHVLVKASCVSQEELVSAFVLDLDDEDTFDDASNPPEDQTPVASVITLPGSAGNRLQVVTLRAPLALSPVTLPIQAAYPTHMQTDHDASILTVNLNTLRVTDVHGVTYINGSTCEEQVCALPAEIEARDVLHEPNQLSFLFKRDPVSDNIWLLGLGGDSVTNRDGIWGFSWLPQQLTSSSFSNLGVHGVQTVKSVIKEAAPPTTMSIYREFLVGVRNASNSSSFCTGSLISSRYVLTAAHCHDKSTIAGVSFPQIKLYKQPGEFIRVVRTVKHPAFGYLFNNSVMERRTYYFDLMLLELEHSTTRTPIKLITINEISAQRATMYGYVNNTAANPPKEMVYTANLPIYFGQVYCNNLLGISTLDSEEYMLCAGGQPGSLPCLNETSGGPLVLAPQTLEQHLLAIGSTGLACGAVPRYASYTRVTPAVPWINEEIKKVTAAPNKTKKPSRHLLTG</sequence>
<organism evidence="8 9">
    <name type="scientific">Pythium oligandrum</name>
    <name type="common">Mycoparasitic fungus</name>
    <dbReference type="NCBI Taxonomy" id="41045"/>
    <lineage>
        <taxon>Eukaryota</taxon>
        <taxon>Sar</taxon>
        <taxon>Stramenopiles</taxon>
        <taxon>Oomycota</taxon>
        <taxon>Peronosporomycetes</taxon>
        <taxon>Pythiales</taxon>
        <taxon>Pythiaceae</taxon>
        <taxon>Pythium</taxon>
    </lineage>
</organism>
<dbReference type="SMART" id="SM00020">
    <property type="entry name" value="Tryp_SPc"/>
    <property type="match status" value="1"/>
</dbReference>
<evidence type="ECO:0000313" key="9">
    <source>
        <dbReference type="Proteomes" id="UP000794436"/>
    </source>
</evidence>
<dbReference type="PANTHER" id="PTHR24276">
    <property type="entry name" value="POLYSERASE-RELATED"/>
    <property type="match status" value="1"/>
</dbReference>
<gene>
    <name evidence="8" type="ORF">Poli38472_011477</name>
</gene>
<dbReference type="InterPro" id="IPR043504">
    <property type="entry name" value="Peptidase_S1_PA_chymotrypsin"/>
</dbReference>
<dbReference type="AlphaFoldDB" id="A0A8K1CJH1"/>
<evidence type="ECO:0000256" key="3">
    <source>
        <dbReference type="ARBA" id="ARBA00023026"/>
    </source>
</evidence>
<dbReference type="GO" id="GO:0004252">
    <property type="term" value="F:serine-type endopeptidase activity"/>
    <property type="evidence" value="ECO:0007669"/>
    <property type="project" value="InterPro"/>
</dbReference>
<dbReference type="GO" id="GO:0006508">
    <property type="term" value="P:proteolysis"/>
    <property type="evidence" value="ECO:0007669"/>
    <property type="project" value="InterPro"/>
</dbReference>
<keyword evidence="3" id="KW-0843">Virulence</keyword>
<evidence type="ECO:0000313" key="8">
    <source>
        <dbReference type="EMBL" id="TMW64597.1"/>
    </source>
</evidence>
<dbReference type="PROSITE" id="PS50240">
    <property type="entry name" value="TRYPSIN_DOM"/>
    <property type="match status" value="1"/>
</dbReference>
<dbReference type="InterPro" id="IPR009003">
    <property type="entry name" value="Peptidase_S1_PA"/>
</dbReference>
<proteinExistence type="inferred from homology"/>
<feature type="chain" id="PRO_5035445297" description="Peptidase S1 domain-containing protein" evidence="6">
    <location>
        <begin position="28"/>
        <end position="502"/>
    </location>
</feature>
<dbReference type="InterPro" id="IPR001314">
    <property type="entry name" value="Peptidase_S1A"/>
</dbReference>
<dbReference type="InterPro" id="IPR001254">
    <property type="entry name" value="Trypsin_dom"/>
</dbReference>
<keyword evidence="2 6" id="KW-0732">Signal</keyword>
<comment type="caution">
    <text evidence="8">The sequence shown here is derived from an EMBL/GenBank/DDBJ whole genome shotgun (WGS) entry which is preliminary data.</text>
</comment>
<keyword evidence="9" id="KW-1185">Reference proteome</keyword>
<feature type="domain" description="Peptidase S1" evidence="7">
    <location>
        <begin position="235"/>
        <end position="483"/>
    </location>
</feature>
<evidence type="ECO:0000256" key="2">
    <source>
        <dbReference type="ARBA" id="ARBA00022729"/>
    </source>
</evidence>
<dbReference type="Gene3D" id="2.40.10.10">
    <property type="entry name" value="Trypsin-like serine proteases"/>
    <property type="match status" value="1"/>
</dbReference>
<keyword evidence="5" id="KW-0325">Glycoprotein</keyword>
<evidence type="ECO:0000259" key="7">
    <source>
        <dbReference type="PROSITE" id="PS50240"/>
    </source>
</evidence>
<reference evidence="8" key="1">
    <citation type="submission" date="2019-03" db="EMBL/GenBank/DDBJ databases">
        <title>Long read genome sequence of the mycoparasitic Pythium oligandrum ATCC 38472 isolated from sugarbeet rhizosphere.</title>
        <authorList>
            <person name="Gaulin E."/>
        </authorList>
    </citation>
    <scope>NUCLEOTIDE SEQUENCE</scope>
    <source>
        <strain evidence="8">ATCC 38472_TT</strain>
    </source>
</reference>
<accession>A0A8K1CJH1</accession>